<dbReference type="RefSeq" id="WP_162319212.1">
    <property type="nucleotide sequence ID" value="NZ_JAHQXF010000002.1"/>
</dbReference>
<dbReference type="OrthoDB" id="216383at2157"/>
<name>A0A8J8C3M3_9EURY</name>
<evidence type="ECO:0000313" key="1">
    <source>
        <dbReference type="EMBL" id="MBV0924656.1"/>
    </source>
</evidence>
<gene>
    <name evidence="1" type="ORF">KTS45_10650</name>
</gene>
<accession>A0A8J8C3M3</accession>
<keyword evidence="2" id="KW-1185">Reference proteome</keyword>
<comment type="caution">
    <text evidence="1">The sequence shown here is derived from an EMBL/GenBank/DDBJ whole genome shotgun (WGS) entry which is preliminary data.</text>
</comment>
<proteinExistence type="predicted"/>
<dbReference type="Proteomes" id="UP000766550">
    <property type="component" value="Unassembled WGS sequence"/>
</dbReference>
<dbReference type="EMBL" id="JAHQXF010000002">
    <property type="protein sequence ID" value="MBV0924656.1"/>
    <property type="molecule type" value="Genomic_DNA"/>
</dbReference>
<sequence>MPRVGLYGASEERPSTGIDVRIDTEVFAVLSNGRALERFGPRPTVERWLDCWGGNAR</sequence>
<protein>
    <submittedName>
        <fullName evidence="1">Uncharacterized protein</fullName>
    </submittedName>
</protein>
<evidence type="ECO:0000313" key="2">
    <source>
        <dbReference type="Proteomes" id="UP000766550"/>
    </source>
</evidence>
<dbReference type="AlphaFoldDB" id="A0A8J8C3M3"/>
<reference evidence="1 2" key="1">
    <citation type="submission" date="2021-06" db="EMBL/GenBank/DDBJ databases">
        <title>New haloarchaea isolates fom saline soil.</title>
        <authorList>
            <person name="Duran-Viseras A."/>
            <person name="Sanchez-Porro C.S."/>
            <person name="Ventosa A."/>
        </authorList>
    </citation>
    <scope>NUCLEOTIDE SEQUENCE [LARGE SCALE GENOMIC DNA]</scope>
    <source>
        <strain evidence="1 2">JCM 183640</strain>
    </source>
</reference>
<organism evidence="1 2">
    <name type="scientific">Haloarcula limicola</name>
    <dbReference type="NCBI Taxonomy" id="1429915"/>
    <lineage>
        <taxon>Archaea</taxon>
        <taxon>Methanobacteriati</taxon>
        <taxon>Methanobacteriota</taxon>
        <taxon>Stenosarchaea group</taxon>
        <taxon>Halobacteria</taxon>
        <taxon>Halobacteriales</taxon>
        <taxon>Haloarculaceae</taxon>
        <taxon>Haloarcula</taxon>
    </lineage>
</organism>